<evidence type="ECO:0000256" key="3">
    <source>
        <dbReference type="ARBA" id="ARBA00022723"/>
    </source>
</evidence>
<feature type="domain" description="Disease resistance protein At4g27190-like leucine-rich repeats" evidence="11">
    <location>
        <begin position="275"/>
        <end position="419"/>
    </location>
</feature>
<dbReference type="Gene3D" id="1.10.150.20">
    <property type="entry name" value="5' to 3' exonuclease, C-terminal subdomain"/>
    <property type="match status" value="1"/>
</dbReference>
<dbReference type="EC" id="3.1.-.-" evidence="9"/>
<keyword evidence="9" id="KW-0267">Excision nuclease</keyword>
<keyword evidence="2 9" id="KW-0540">Nuclease</keyword>
<evidence type="ECO:0000313" key="12">
    <source>
        <dbReference type="EMBL" id="KAE8673819.1"/>
    </source>
</evidence>
<dbReference type="InterPro" id="IPR057135">
    <property type="entry name" value="At4g27190-like_LRR"/>
</dbReference>
<name>A0A6A2YDF7_HIBSY</name>
<keyword evidence="13" id="KW-1185">Reference proteome</keyword>
<comment type="function">
    <text evidence="9">5'-&gt;3' double-stranded DNA exonuclease which may also possess a cryptic 3'-&gt;5' double-stranded DNA exonuclease activity. Functions in DNA mismatch repair.</text>
</comment>
<evidence type="ECO:0000259" key="10">
    <source>
        <dbReference type="Pfam" id="PF00752"/>
    </source>
</evidence>
<dbReference type="EMBL" id="VEPZ02001422">
    <property type="protein sequence ID" value="KAE8673819.1"/>
    <property type="molecule type" value="Genomic_DNA"/>
</dbReference>
<dbReference type="Pfam" id="PF23247">
    <property type="entry name" value="LRR_RPS2"/>
    <property type="match status" value="1"/>
</dbReference>
<keyword evidence="7 9" id="KW-0234">DNA repair</keyword>
<dbReference type="GO" id="GO:0006281">
    <property type="term" value="P:DNA repair"/>
    <property type="evidence" value="ECO:0007669"/>
    <property type="project" value="UniProtKB-UniRule"/>
</dbReference>
<evidence type="ECO:0000256" key="5">
    <source>
        <dbReference type="ARBA" id="ARBA00022801"/>
    </source>
</evidence>
<dbReference type="GO" id="GO:0051213">
    <property type="term" value="F:dioxygenase activity"/>
    <property type="evidence" value="ECO:0007669"/>
    <property type="project" value="UniProtKB-KW"/>
</dbReference>
<evidence type="ECO:0000259" key="11">
    <source>
        <dbReference type="Pfam" id="PF23247"/>
    </source>
</evidence>
<keyword evidence="9" id="KW-0228">DNA excision</keyword>
<dbReference type="InterPro" id="IPR036279">
    <property type="entry name" value="5-3_exonuclease_C_sf"/>
</dbReference>
<dbReference type="PANTHER" id="PTHR11081">
    <property type="entry name" value="FLAP ENDONUCLEASE FAMILY MEMBER"/>
    <property type="match status" value="1"/>
</dbReference>
<gene>
    <name evidence="12" type="ORF">F3Y22_tig00111772pilonHSYRG00292</name>
</gene>
<evidence type="ECO:0000313" key="13">
    <source>
        <dbReference type="Proteomes" id="UP000436088"/>
    </source>
</evidence>
<dbReference type="FunFam" id="1.10.150.20:FF:000011">
    <property type="entry name" value="exonuclease 1"/>
    <property type="match status" value="1"/>
</dbReference>
<evidence type="ECO:0000256" key="4">
    <source>
        <dbReference type="ARBA" id="ARBA00022763"/>
    </source>
</evidence>
<dbReference type="Gene3D" id="3.40.50.1010">
    <property type="entry name" value="5'-nuclease"/>
    <property type="match status" value="1"/>
</dbReference>
<feature type="domain" description="XPG N-terminal" evidence="10">
    <location>
        <begin position="1"/>
        <end position="43"/>
    </location>
</feature>
<dbReference type="GO" id="GO:0005634">
    <property type="term" value="C:nucleus"/>
    <property type="evidence" value="ECO:0007669"/>
    <property type="project" value="UniProtKB-SubCell"/>
</dbReference>
<dbReference type="SUPFAM" id="SSF52058">
    <property type="entry name" value="L domain-like"/>
    <property type="match status" value="1"/>
</dbReference>
<evidence type="ECO:0000256" key="9">
    <source>
        <dbReference type="RuleBase" id="RU910737"/>
    </source>
</evidence>
<dbReference type="GO" id="GO:0017108">
    <property type="term" value="F:5'-flap endonuclease activity"/>
    <property type="evidence" value="ECO:0007669"/>
    <property type="project" value="TreeGrafter"/>
</dbReference>
<dbReference type="CDD" id="cd09901">
    <property type="entry name" value="H3TH_FEN1-like"/>
    <property type="match status" value="1"/>
</dbReference>
<organism evidence="12 13">
    <name type="scientific">Hibiscus syriacus</name>
    <name type="common">Rose of Sharon</name>
    <dbReference type="NCBI Taxonomy" id="106335"/>
    <lineage>
        <taxon>Eukaryota</taxon>
        <taxon>Viridiplantae</taxon>
        <taxon>Streptophyta</taxon>
        <taxon>Embryophyta</taxon>
        <taxon>Tracheophyta</taxon>
        <taxon>Spermatophyta</taxon>
        <taxon>Magnoliopsida</taxon>
        <taxon>eudicotyledons</taxon>
        <taxon>Gunneridae</taxon>
        <taxon>Pentapetalae</taxon>
        <taxon>rosids</taxon>
        <taxon>malvids</taxon>
        <taxon>Malvales</taxon>
        <taxon>Malvaceae</taxon>
        <taxon>Malvoideae</taxon>
        <taxon>Hibiscus</taxon>
    </lineage>
</organism>
<dbReference type="InterPro" id="IPR006085">
    <property type="entry name" value="XPG_DNA_repair_N"/>
</dbReference>
<dbReference type="Proteomes" id="UP000436088">
    <property type="component" value="Unassembled WGS sequence"/>
</dbReference>
<keyword evidence="12" id="KW-0560">Oxidoreductase</keyword>
<comment type="subcellular location">
    <subcellularLocation>
        <location evidence="1 9">Nucleus</location>
    </subcellularLocation>
</comment>
<proteinExistence type="inferred from homology"/>
<dbReference type="GO" id="GO:0035312">
    <property type="term" value="F:5'-3' DNA exonuclease activity"/>
    <property type="evidence" value="ECO:0007669"/>
    <property type="project" value="UniProtKB-UniRule"/>
</dbReference>
<evidence type="ECO:0000256" key="8">
    <source>
        <dbReference type="ARBA" id="ARBA00023242"/>
    </source>
</evidence>
<evidence type="ECO:0000256" key="7">
    <source>
        <dbReference type="ARBA" id="ARBA00023204"/>
    </source>
</evidence>
<dbReference type="Pfam" id="PF00752">
    <property type="entry name" value="XPG_N"/>
    <property type="match status" value="1"/>
</dbReference>
<comment type="cofactor">
    <cofactor evidence="9">
        <name>Mg(2+)</name>
        <dbReference type="ChEBI" id="CHEBI:18420"/>
    </cofactor>
    <text evidence="9">Binds 2 magnesium ions per subunit. They probably participate in the reaction catalyzed by the enzyme. May bind an additional third magnesium ion after substrate binding.</text>
</comment>
<keyword evidence="9" id="KW-0269">Exonuclease</keyword>
<keyword evidence="4 9" id="KW-0227">DNA damage</keyword>
<keyword evidence="3 9" id="KW-0479">Metal-binding</keyword>
<evidence type="ECO:0000256" key="1">
    <source>
        <dbReference type="ARBA" id="ARBA00004123"/>
    </source>
</evidence>
<keyword evidence="5 9" id="KW-0378">Hydrolase</keyword>
<dbReference type="PANTHER" id="PTHR11081:SF8">
    <property type="entry name" value="EXONUCLEASE 1"/>
    <property type="match status" value="1"/>
</dbReference>
<sequence length="444" mass="50990">MGFNGLLRFVKPFIELVNIKKYAGKRVGIDAYSWLHKGESSENHSSNGTSINSAPYETDAPLAYLDTLEVEKGGVVVVITEGSMCVFAGCEFLPSVPGIGIVKAHSFVTKYQNLGCVLLVLKIEKGSQMPEDYPKSFKEAVAVFQHARMFEQIKNDDKHSSIKSVVLFLRYHKSRTDLKCWSIRILEVLNVTDCASLQQMFQLQVEPYMAQILSNLRALNLLAVHHMFVPRRAHHKMACVERLKIYGCYYTKAFEHGERQLQEPLFHIRKIIPQLEEVAFSSDDIAMISNGEFAADFFRVIKVVWITHYLDETVAFPFRFLQIFYNLQILEMFSCNFKELSFDEGGNMEVTSTFPTIKELKLDFFDKIQYQWNQDSPLNHMCGNLECLRVWRYESMIDISSVPLSTFQYLATLNVWNCNAMAHMITSSKARCFGAARYAEDKRL</sequence>
<protein>
    <recommendedName>
        <fullName evidence="9">Exonuclease 1</fullName>
        <ecNumber evidence="9">3.1.-.-</ecNumber>
    </recommendedName>
</protein>
<keyword evidence="6 9" id="KW-0460">Magnesium</keyword>
<dbReference type="InterPro" id="IPR029060">
    <property type="entry name" value="PIN-like_dom_sf"/>
</dbReference>
<reference evidence="12" key="1">
    <citation type="submission" date="2019-09" db="EMBL/GenBank/DDBJ databases">
        <title>Draft genome information of white flower Hibiscus syriacus.</title>
        <authorList>
            <person name="Kim Y.-M."/>
        </authorList>
    </citation>
    <scope>NUCLEOTIDE SEQUENCE [LARGE SCALE GENOMIC DNA]</scope>
    <source>
        <strain evidence="12">YM2019G1</strain>
    </source>
</reference>
<dbReference type="GO" id="GO:0046872">
    <property type="term" value="F:metal ion binding"/>
    <property type="evidence" value="ECO:0007669"/>
    <property type="project" value="UniProtKB-UniRule"/>
</dbReference>
<dbReference type="SUPFAM" id="SSF47807">
    <property type="entry name" value="5' to 3' exonuclease, C-terminal subdomain"/>
    <property type="match status" value="1"/>
</dbReference>
<keyword evidence="9" id="KW-0238">DNA-binding</keyword>
<dbReference type="AlphaFoldDB" id="A0A6A2YDF7"/>
<keyword evidence="12" id="KW-0223">Dioxygenase</keyword>
<comment type="similarity">
    <text evidence="9">Belongs to the XPG/RAD2 endonuclease family. EXO1 subfamily.</text>
</comment>
<evidence type="ECO:0000256" key="6">
    <source>
        <dbReference type="ARBA" id="ARBA00022842"/>
    </source>
</evidence>
<accession>A0A6A2YDF7</accession>
<evidence type="ECO:0000256" key="2">
    <source>
        <dbReference type="ARBA" id="ARBA00022722"/>
    </source>
</evidence>
<dbReference type="SUPFAM" id="SSF88723">
    <property type="entry name" value="PIN domain-like"/>
    <property type="match status" value="1"/>
</dbReference>
<keyword evidence="8 9" id="KW-0539">Nucleus</keyword>
<dbReference type="GO" id="GO:0003677">
    <property type="term" value="F:DNA binding"/>
    <property type="evidence" value="ECO:0007669"/>
    <property type="project" value="UniProtKB-UniRule"/>
</dbReference>
<dbReference type="Gene3D" id="3.80.10.10">
    <property type="entry name" value="Ribonuclease Inhibitor"/>
    <property type="match status" value="1"/>
</dbReference>
<dbReference type="InterPro" id="IPR032675">
    <property type="entry name" value="LRR_dom_sf"/>
</dbReference>
<comment type="caution">
    <text evidence="12">The sequence shown here is derived from an EMBL/GenBank/DDBJ whole genome shotgun (WGS) entry which is preliminary data.</text>
</comment>
<dbReference type="InterPro" id="IPR006084">
    <property type="entry name" value="XPG/Rad2"/>
</dbReference>